<comment type="pathway">
    <text evidence="6">Amino-acid biosynthesis; L-leucine biosynthesis; L-leucine from 3-methyl-2-oxobutanoate: step 2/4.</text>
</comment>
<evidence type="ECO:0000313" key="8">
    <source>
        <dbReference type="EMBL" id="SMD30194.1"/>
    </source>
</evidence>
<dbReference type="GO" id="GO:0051539">
    <property type="term" value="F:4 iron, 4 sulfur cluster binding"/>
    <property type="evidence" value="ECO:0007669"/>
    <property type="project" value="UniProtKB-KW"/>
</dbReference>
<dbReference type="EC" id="4.2.1.33" evidence="6"/>
<evidence type="ECO:0000256" key="3">
    <source>
        <dbReference type="ARBA" id="ARBA00023004"/>
    </source>
</evidence>
<evidence type="ECO:0000256" key="5">
    <source>
        <dbReference type="ARBA" id="ARBA00023239"/>
    </source>
</evidence>
<dbReference type="CDD" id="cd01583">
    <property type="entry name" value="IPMI"/>
    <property type="match status" value="1"/>
</dbReference>
<dbReference type="InterPro" id="IPR001030">
    <property type="entry name" value="Acoase/IPM_deHydtase_lsu_aba"/>
</dbReference>
<dbReference type="NCBIfam" id="NF001614">
    <property type="entry name" value="PRK00402.1"/>
    <property type="match status" value="1"/>
</dbReference>
<comment type="cofactor">
    <cofactor evidence="6">
        <name>[4Fe-4S] cluster</name>
        <dbReference type="ChEBI" id="CHEBI:49883"/>
    </cofactor>
    <text evidence="6">Binds 1 [4Fe-4S] cluster per subunit.</text>
</comment>
<organism evidence="8 9">
    <name type="scientific">Picrophilus torridus (strain ATCC 700027 / DSM 9790 / JCM 10055 / NBRC 100828 / KAW 2/3)</name>
    <dbReference type="NCBI Taxonomy" id="1122961"/>
    <lineage>
        <taxon>Archaea</taxon>
        <taxon>Methanobacteriati</taxon>
        <taxon>Thermoplasmatota</taxon>
        <taxon>Thermoplasmata</taxon>
        <taxon>Thermoplasmatales</taxon>
        <taxon>Picrophilaceae</taxon>
        <taxon>Picrophilus</taxon>
    </lineage>
</organism>
<name>A0A8G2L7C7_PICTO</name>
<comment type="similarity">
    <text evidence="6">Belongs to the aconitase/IPM isomerase family. LeuC type 2 subfamily.</text>
</comment>
<dbReference type="InterPro" id="IPR006251">
    <property type="entry name" value="Homoacnase/IPMdehydase_lsu"/>
</dbReference>
<dbReference type="Gene3D" id="3.30.499.10">
    <property type="entry name" value="Aconitase, domain 3"/>
    <property type="match status" value="2"/>
</dbReference>
<keyword evidence="9" id="KW-1185">Reference proteome</keyword>
<dbReference type="GO" id="GO:0009098">
    <property type="term" value="P:L-leucine biosynthetic process"/>
    <property type="evidence" value="ECO:0007669"/>
    <property type="project" value="UniProtKB-UniRule"/>
</dbReference>
<dbReference type="InterPro" id="IPR011826">
    <property type="entry name" value="HAcnase/IPMdehydase_lsu_prok"/>
</dbReference>
<feature type="binding site" evidence="6">
    <location>
        <position position="353"/>
    </location>
    <ligand>
        <name>[4Fe-4S] cluster</name>
        <dbReference type="ChEBI" id="CHEBI:49883"/>
    </ligand>
</feature>
<dbReference type="InterPro" id="IPR050067">
    <property type="entry name" value="IPM_dehydratase_rel_enz"/>
</dbReference>
<accession>A0A8G2L7C7</accession>
<keyword evidence="6" id="KW-0100">Branched-chain amino acid biosynthesis</keyword>
<dbReference type="HAMAP" id="MF_01027">
    <property type="entry name" value="LeuC_type2"/>
    <property type="match status" value="1"/>
</dbReference>
<evidence type="ECO:0000256" key="2">
    <source>
        <dbReference type="ARBA" id="ARBA00022723"/>
    </source>
</evidence>
<reference evidence="8 9" key="1">
    <citation type="submission" date="2017-04" db="EMBL/GenBank/DDBJ databases">
        <authorList>
            <person name="Varghese N."/>
            <person name="Submissions S."/>
        </authorList>
    </citation>
    <scope>NUCLEOTIDE SEQUENCE [LARGE SCALE GENOMIC DNA]</scope>
    <source>
        <strain evidence="8 9">DSM 9789</strain>
    </source>
</reference>
<dbReference type="PANTHER" id="PTHR43822:SF2">
    <property type="entry name" value="HOMOACONITASE, MITOCHONDRIAL"/>
    <property type="match status" value="1"/>
</dbReference>
<evidence type="ECO:0000256" key="1">
    <source>
        <dbReference type="ARBA" id="ARBA00022485"/>
    </source>
</evidence>
<feature type="binding site" evidence="6">
    <location>
        <position position="293"/>
    </location>
    <ligand>
        <name>[4Fe-4S] cluster</name>
        <dbReference type="ChEBI" id="CHEBI:49883"/>
    </ligand>
</feature>
<feature type="domain" description="Aconitase/3-isopropylmalate dehydratase large subunit alpha/beta/alpha" evidence="7">
    <location>
        <begin position="284"/>
        <end position="404"/>
    </location>
</feature>
<keyword evidence="3 6" id="KW-0408">Iron</keyword>
<feature type="domain" description="Aconitase/3-isopropylmalate dehydratase large subunit alpha/beta/alpha" evidence="7">
    <location>
        <begin position="7"/>
        <end position="282"/>
    </location>
</feature>
<dbReference type="InterPro" id="IPR015931">
    <property type="entry name" value="Acnase/IPM_dHydase_lsu_aba_1/3"/>
</dbReference>
<comment type="catalytic activity">
    <reaction evidence="6">
        <text>(2R,3S)-3-isopropylmalate = (2S)-2-isopropylmalate</text>
        <dbReference type="Rhea" id="RHEA:32287"/>
        <dbReference type="ChEBI" id="CHEBI:1178"/>
        <dbReference type="ChEBI" id="CHEBI:35121"/>
        <dbReference type="EC" id="4.2.1.33"/>
    </reaction>
</comment>
<evidence type="ECO:0000256" key="6">
    <source>
        <dbReference type="HAMAP-Rule" id="MF_01027"/>
    </source>
</evidence>
<dbReference type="AlphaFoldDB" id="A0A8G2L7C7"/>
<sequence>MKTAVEKIFSDKSGNDARAGDYVIANLDYVMVNDITGPIAIDAFNELGYKPLSDRIVVIPDHFVPPKDINSAIQYKKVKDFALKHNTHFYDLGRGGVCHQVMMEKGFAAPGRLIAGADSHTNTYGALSCVSVGIGSTEAGVIFGTGRMWFKVPETDLIRINGRPKKGVYGKDIILNVLSRIGNGGSAYKCMEFTGSTIDYLDINERMTMANMTTEAGAKCSFFNADEKTLDYIRNKTDDYKIYKDDENAEYSRIIDIDASEIEPSVAIPNSPDNVRPVSKVSERIDQAYIGSCTNGRIEDIRRAALILKDKKIDKNVRLMVVPASQEVYNQALKEGLVDIITDAGGYFAGTTCGACLGGYMGVLGPGETCISTTNRNFIGRMGDRTSRVYLANPEVVAASAIMGRIASPEEIQ</sequence>
<keyword evidence="4 6" id="KW-0411">Iron-sulfur</keyword>
<dbReference type="GO" id="GO:0003861">
    <property type="term" value="F:3-isopropylmalate dehydratase activity"/>
    <property type="evidence" value="ECO:0007669"/>
    <property type="project" value="UniProtKB-UniRule"/>
</dbReference>
<protein>
    <recommendedName>
        <fullName evidence="6">3-isopropylmalate dehydratase large subunit</fullName>
        <ecNumber evidence="6">4.2.1.33</ecNumber>
    </recommendedName>
    <alternativeName>
        <fullName evidence="6">Alpha-IPM isomerase</fullName>
        <shortName evidence="6">IPMI</shortName>
    </alternativeName>
    <alternativeName>
        <fullName evidence="6">Isopropylmalate isomerase</fullName>
    </alternativeName>
</protein>
<dbReference type="RefSeq" id="WP_084272267.1">
    <property type="nucleotide sequence ID" value="NZ_FWYE01000001.1"/>
</dbReference>
<evidence type="ECO:0000259" key="7">
    <source>
        <dbReference type="Pfam" id="PF00330"/>
    </source>
</evidence>
<dbReference type="InterPro" id="IPR036008">
    <property type="entry name" value="Aconitase_4Fe-4S_dom"/>
</dbReference>
<dbReference type="UniPathway" id="UPA00048">
    <property type="reaction ID" value="UER00071"/>
</dbReference>
<proteinExistence type="inferred from homology"/>
<dbReference type="NCBIfam" id="TIGR01343">
    <property type="entry name" value="hacA_fam"/>
    <property type="match status" value="1"/>
</dbReference>
<comment type="subunit">
    <text evidence="6">Heterodimer of LeuC and LeuD.</text>
</comment>
<dbReference type="InterPro" id="IPR018136">
    <property type="entry name" value="Aconitase_4Fe-4S_BS"/>
</dbReference>
<keyword evidence="2 6" id="KW-0479">Metal-binding</keyword>
<evidence type="ECO:0000256" key="4">
    <source>
        <dbReference type="ARBA" id="ARBA00023014"/>
    </source>
</evidence>
<comment type="function">
    <text evidence="6">Catalyzes the isomerization between 2-isopropylmalate and 3-isopropylmalate, via the formation of 2-isopropylmaleate.</text>
</comment>
<dbReference type="PROSITE" id="PS00450">
    <property type="entry name" value="ACONITASE_1"/>
    <property type="match status" value="1"/>
</dbReference>
<dbReference type="EMBL" id="FWYE01000001">
    <property type="protein sequence ID" value="SMD30194.1"/>
    <property type="molecule type" value="Genomic_DNA"/>
</dbReference>
<evidence type="ECO:0000313" key="9">
    <source>
        <dbReference type="Proteomes" id="UP000192315"/>
    </source>
</evidence>
<dbReference type="InterPro" id="IPR033941">
    <property type="entry name" value="IPMI_cat"/>
</dbReference>
<feature type="binding site" evidence="6">
    <location>
        <position position="356"/>
    </location>
    <ligand>
        <name>[4Fe-4S] cluster</name>
        <dbReference type="ChEBI" id="CHEBI:49883"/>
    </ligand>
</feature>
<comment type="caution">
    <text evidence="8">The sequence shown here is derived from an EMBL/GenBank/DDBJ whole genome shotgun (WGS) entry which is preliminary data.</text>
</comment>
<gene>
    <name evidence="6" type="primary">leuC</name>
    <name evidence="8" type="ORF">SAMN02745355_0057</name>
</gene>
<dbReference type="PRINTS" id="PR00415">
    <property type="entry name" value="ACONITASE"/>
</dbReference>
<dbReference type="NCBIfam" id="TIGR02086">
    <property type="entry name" value="IPMI_arch"/>
    <property type="match status" value="1"/>
</dbReference>
<dbReference type="GO" id="GO:0046872">
    <property type="term" value="F:metal ion binding"/>
    <property type="evidence" value="ECO:0007669"/>
    <property type="project" value="UniProtKB-KW"/>
</dbReference>
<keyword evidence="5 6" id="KW-0456">Lyase</keyword>
<keyword evidence="1 6" id="KW-0004">4Fe-4S</keyword>
<dbReference type="PANTHER" id="PTHR43822">
    <property type="entry name" value="HOMOACONITASE, MITOCHONDRIAL-RELATED"/>
    <property type="match status" value="1"/>
</dbReference>
<dbReference type="Pfam" id="PF00330">
    <property type="entry name" value="Aconitase"/>
    <property type="match status" value="2"/>
</dbReference>
<dbReference type="SUPFAM" id="SSF53732">
    <property type="entry name" value="Aconitase iron-sulfur domain"/>
    <property type="match status" value="1"/>
</dbReference>
<dbReference type="Proteomes" id="UP000192315">
    <property type="component" value="Unassembled WGS sequence"/>
</dbReference>
<keyword evidence="6" id="KW-0028">Amino-acid biosynthesis</keyword>
<keyword evidence="6" id="KW-0432">Leucine biosynthesis</keyword>